<evidence type="ECO:0000313" key="3">
    <source>
        <dbReference type="Proteomes" id="UP001378960"/>
    </source>
</evidence>
<accession>A0AAV5R9Z4</accession>
<name>A0AAV5R9Z4_PICKL</name>
<keyword evidence="1" id="KW-1133">Transmembrane helix</keyword>
<dbReference type="EMBL" id="BTGB01000009">
    <property type="protein sequence ID" value="GMM48150.1"/>
    <property type="molecule type" value="Genomic_DNA"/>
</dbReference>
<proteinExistence type="predicted"/>
<feature type="transmembrane region" description="Helical" evidence="1">
    <location>
        <begin position="71"/>
        <end position="93"/>
    </location>
</feature>
<keyword evidence="3" id="KW-1185">Reference proteome</keyword>
<evidence type="ECO:0000256" key="1">
    <source>
        <dbReference type="SAM" id="Phobius"/>
    </source>
</evidence>
<protein>
    <submittedName>
        <fullName evidence="2">Uncharacterized protein</fullName>
    </submittedName>
</protein>
<dbReference type="AlphaFoldDB" id="A0AAV5R9Z4"/>
<comment type="caution">
    <text evidence="2">The sequence shown here is derived from an EMBL/GenBank/DDBJ whole genome shotgun (WGS) entry which is preliminary data.</text>
</comment>
<gene>
    <name evidence="2" type="ORF">DAPK24_047480</name>
</gene>
<organism evidence="2 3">
    <name type="scientific">Pichia kluyveri</name>
    <name type="common">Yeast</name>
    <dbReference type="NCBI Taxonomy" id="36015"/>
    <lineage>
        <taxon>Eukaryota</taxon>
        <taxon>Fungi</taxon>
        <taxon>Dikarya</taxon>
        <taxon>Ascomycota</taxon>
        <taxon>Saccharomycotina</taxon>
        <taxon>Pichiomycetes</taxon>
        <taxon>Pichiales</taxon>
        <taxon>Pichiaceae</taxon>
        <taxon>Pichia</taxon>
    </lineage>
</organism>
<dbReference type="Proteomes" id="UP001378960">
    <property type="component" value="Unassembled WGS sequence"/>
</dbReference>
<reference evidence="2 3" key="1">
    <citation type="journal article" date="2023" name="Elife">
        <title>Identification of key yeast species and microbe-microbe interactions impacting larval growth of Drosophila in the wild.</title>
        <authorList>
            <person name="Mure A."/>
            <person name="Sugiura Y."/>
            <person name="Maeda R."/>
            <person name="Honda K."/>
            <person name="Sakurai N."/>
            <person name="Takahashi Y."/>
            <person name="Watada M."/>
            <person name="Katoh T."/>
            <person name="Gotoh A."/>
            <person name="Gotoh Y."/>
            <person name="Taniguchi I."/>
            <person name="Nakamura K."/>
            <person name="Hayashi T."/>
            <person name="Katayama T."/>
            <person name="Uemura T."/>
            <person name="Hattori Y."/>
        </authorList>
    </citation>
    <scope>NUCLEOTIDE SEQUENCE [LARGE SCALE GENOMIC DNA]</scope>
    <source>
        <strain evidence="2 3">PK-24</strain>
    </source>
</reference>
<keyword evidence="1" id="KW-0472">Membrane</keyword>
<evidence type="ECO:0000313" key="2">
    <source>
        <dbReference type="EMBL" id="GMM48150.1"/>
    </source>
</evidence>
<keyword evidence="1" id="KW-0812">Transmembrane</keyword>
<sequence>MSSKTILAQTIRSTHTTLKESAITTSSYIPNSMRASSTLSSTSSYNGTYTAGVPVYQNPFILHPENVRGTVFISVGSIIISVFIIVIIARLFFWMKNRKDAKYVTKFDEDYYNGPLGDIKLGFNDNNSSFMSYDTKFFEEKRNTSGLNSPYSTFNNTPNSNNISAYTHSSTPSTTSSNNLLLNANQVSQPGRNLRNALTQEYNPNRNTNRMSFISPINELINSSVDLQEPNNSKVLSSNLNMNLSSPSVTIETEHNTPIVDNNKTMRPHSRCTSVDLNELEKMIDQSLVSVNKVPLNEHKLDKNGKRERAPSVILDSLIQDDI</sequence>